<dbReference type="GO" id="GO:0043596">
    <property type="term" value="C:nuclear replication fork"/>
    <property type="evidence" value="ECO:0007669"/>
    <property type="project" value="TreeGrafter"/>
</dbReference>
<dbReference type="GO" id="GO:0003688">
    <property type="term" value="F:DNA replication origin binding"/>
    <property type="evidence" value="ECO:0007669"/>
    <property type="project" value="TreeGrafter"/>
</dbReference>
<feature type="coiled-coil region" evidence="1">
    <location>
        <begin position="576"/>
        <end position="606"/>
    </location>
</feature>
<dbReference type="Gene3D" id="2.40.50.140">
    <property type="entry name" value="Nucleic acid-binding proteins"/>
    <property type="match status" value="1"/>
</dbReference>
<keyword evidence="1" id="KW-0175">Coiled coil</keyword>
<feature type="compositionally biased region" description="Acidic residues" evidence="2">
    <location>
        <begin position="67"/>
        <end position="77"/>
    </location>
</feature>
<dbReference type="InterPro" id="IPR040184">
    <property type="entry name" value="Mcm10"/>
</dbReference>
<dbReference type="InterPro" id="IPR012340">
    <property type="entry name" value="NA-bd_OB-fold"/>
</dbReference>
<name>A0A3M7RLT2_BRAPC</name>
<protein>
    <submittedName>
        <fullName evidence="4">MCM10-like protein</fullName>
    </submittedName>
</protein>
<feature type="region of interest" description="Disordered" evidence="2">
    <location>
        <begin position="119"/>
        <end position="156"/>
    </location>
</feature>
<evidence type="ECO:0000313" key="4">
    <source>
        <dbReference type="EMBL" id="RNA24370.1"/>
    </source>
</evidence>
<feature type="compositionally biased region" description="Basic and acidic residues" evidence="2">
    <location>
        <begin position="90"/>
        <end position="106"/>
    </location>
</feature>
<dbReference type="SMART" id="SM01280">
    <property type="entry name" value="Mcm10"/>
    <property type="match status" value="1"/>
</dbReference>
<organism evidence="4 5">
    <name type="scientific">Brachionus plicatilis</name>
    <name type="common">Marine rotifer</name>
    <name type="synonym">Brachionus muelleri</name>
    <dbReference type="NCBI Taxonomy" id="10195"/>
    <lineage>
        <taxon>Eukaryota</taxon>
        <taxon>Metazoa</taxon>
        <taxon>Spiralia</taxon>
        <taxon>Gnathifera</taxon>
        <taxon>Rotifera</taxon>
        <taxon>Eurotatoria</taxon>
        <taxon>Monogononta</taxon>
        <taxon>Pseudotrocha</taxon>
        <taxon>Ploima</taxon>
        <taxon>Brachionidae</taxon>
        <taxon>Brachionus</taxon>
    </lineage>
</organism>
<dbReference type="STRING" id="10195.A0A3M7RLT2"/>
<evidence type="ECO:0000259" key="3">
    <source>
        <dbReference type="SMART" id="SM01280"/>
    </source>
</evidence>
<feature type="region of interest" description="Disordered" evidence="2">
    <location>
        <begin position="87"/>
        <end position="106"/>
    </location>
</feature>
<dbReference type="EMBL" id="REGN01003134">
    <property type="protein sequence ID" value="RNA24370.1"/>
    <property type="molecule type" value="Genomic_DNA"/>
</dbReference>
<reference evidence="4 5" key="1">
    <citation type="journal article" date="2018" name="Sci. Rep.">
        <title>Genomic signatures of local adaptation to the degree of environmental predictability in rotifers.</title>
        <authorList>
            <person name="Franch-Gras L."/>
            <person name="Hahn C."/>
            <person name="Garcia-Roger E.M."/>
            <person name="Carmona M.J."/>
            <person name="Serra M."/>
            <person name="Gomez A."/>
        </authorList>
    </citation>
    <scope>NUCLEOTIDE SEQUENCE [LARGE SCALE GENOMIC DNA]</scope>
    <source>
        <strain evidence="4">HYR1</strain>
    </source>
</reference>
<dbReference type="AlphaFoldDB" id="A0A3M7RLT2"/>
<evidence type="ECO:0000256" key="2">
    <source>
        <dbReference type="SAM" id="MobiDB-lite"/>
    </source>
</evidence>
<dbReference type="OrthoDB" id="273123at2759"/>
<evidence type="ECO:0000256" key="1">
    <source>
        <dbReference type="SAM" id="Coils"/>
    </source>
</evidence>
<feature type="compositionally biased region" description="Polar residues" evidence="2">
    <location>
        <begin position="132"/>
        <end position="150"/>
    </location>
</feature>
<dbReference type="PANTHER" id="PTHR13454:SF11">
    <property type="entry name" value="PROTEIN MCM10 HOMOLOG"/>
    <property type="match status" value="1"/>
</dbReference>
<feature type="compositionally biased region" description="Basic and acidic residues" evidence="2">
    <location>
        <begin position="119"/>
        <end position="130"/>
    </location>
</feature>
<feature type="region of interest" description="Disordered" evidence="2">
    <location>
        <begin position="1"/>
        <end position="81"/>
    </location>
</feature>
<comment type="caution">
    <text evidence="4">The sequence shown here is derived from an EMBL/GenBank/DDBJ whole genome shotgun (WGS) entry which is preliminary data.</text>
</comment>
<accession>A0A3M7RLT2</accession>
<feature type="region of interest" description="Disordered" evidence="2">
    <location>
        <begin position="692"/>
        <end position="711"/>
    </location>
</feature>
<gene>
    <name evidence="4" type="ORF">BpHYR1_043635</name>
</gene>
<dbReference type="Pfam" id="PF24863">
    <property type="entry name" value="zf-CCCH_Mcm10"/>
    <property type="match status" value="1"/>
</dbReference>
<dbReference type="InterPro" id="IPR055065">
    <property type="entry name" value="OB_MCM10"/>
</dbReference>
<dbReference type="Pfam" id="PF22379">
    <property type="entry name" value="OB_MCM10"/>
    <property type="match status" value="1"/>
</dbReference>
<sequence>MSSSDEEFELNYGIEDNSKNDLDELNNLDQTEDYDPQLNADKFKNLEERPRYKINPHVNSIEKPNEDLDTENDENLEDLLNLINEEEEEKSLCEEKDDNKDSLEPERKKFLIKKDKLIKNKTSDEKEPKESGANNNTPKKSATNTTPSKQNDSEAILKEKNTGIRIIKSEFKNEVDMNIHLACDYGKYYRLTEICRRMHEIKDSKDMDWFSIFVIGSKTEPKCSVKGNNYVIWQIFDLNNLEREQELSLFLFGGAYKSHWKSSEFDCFVLVKPEFLDSQKNTAQSAPNNSYNSNSFVKIGQNKKQKSDWNKFATKKVNQNLKLTLSVKSESQLVRLGTAKDISNCQSLLKSNPNQVQDAPKKCKNLVNLEKAPYCTYHCVQFDKNSKKKYSMDSPSVSRYGPGGLFPSTGPSSEFKFVPPNSTFNKFADLEARTKAVKEIKSEVIRSLTSSISKESPMMANILVKTAKKSDTELLAELNGKKLDKEELKKVRLSEQAIVRHSTSTGNDSASKEIKKLFNSKLLLPNENNITSISSQKLVDMKKTNSLSSTPGILSLVTNSSLIKEKYEDKKKNYGLSNLNNHKEILKEIKQKKNTENNQNDDKISEECTELGDDKPVEKLKASSFLKSRIDEIKKTPVQRPITPKKPADSGFDLELYIGDSTTSKKLMDVSSKYIPFSPSTATSDQLKRKLDQMSPGSVKAASPKTEDAKSKKLKMIEELKNIKSNHAKDARDPEKNSALRSFYNKLELEEKVDEKLSNMRNREVRVVTCATCSYTSFSQSDFCKLKKHQVKRHMVMQRFFKCKSCSKRTYTLDKIVPVASCSQCGGDKYEPCTMKDDNCKEVVVNKSTKLDQDSEMFFENE</sequence>
<dbReference type="InterPro" id="IPR015411">
    <property type="entry name" value="Rep_factor_Mcm10_C"/>
</dbReference>
<evidence type="ECO:0000313" key="5">
    <source>
        <dbReference type="Proteomes" id="UP000276133"/>
    </source>
</evidence>
<feature type="compositionally biased region" description="Acidic residues" evidence="2">
    <location>
        <begin position="23"/>
        <end position="35"/>
    </location>
</feature>
<dbReference type="Proteomes" id="UP000276133">
    <property type="component" value="Unassembled WGS sequence"/>
</dbReference>
<feature type="compositionally biased region" description="Basic and acidic residues" evidence="2">
    <location>
        <begin position="41"/>
        <end position="51"/>
    </location>
</feature>
<dbReference type="GO" id="GO:0006270">
    <property type="term" value="P:DNA replication initiation"/>
    <property type="evidence" value="ECO:0007669"/>
    <property type="project" value="InterPro"/>
</dbReference>
<feature type="domain" description="Replication factor Mcm10 C-terminal" evidence="3">
    <location>
        <begin position="284"/>
        <end position="855"/>
    </location>
</feature>
<dbReference type="PANTHER" id="PTHR13454">
    <property type="entry name" value="PROTEIN MCM10 HOMOLOG"/>
    <property type="match status" value="1"/>
</dbReference>
<proteinExistence type="predicted"/>
<keyword evidence="5" id="KW-1185">Reference proteome</keyword>
<dbReference type="GO" id="GO:0003697">
    <property type="term" value="F:single-stranded DNA binding"/>
    <property type="evidence" value="ECO:0007669"/>
    <property type="project" value="InterPro"/>
</dbReference>